<comment type="catalytic activity">
    <reaction evidence="3">
        <text>3-O-[beta-D-GlcA-(1-&gt;3)-beta-D-Gal-(1-&gt;3)-beta-D-Gal-(1-&gt;4)-beta-D-2-O-P-Xyl]-L-seryl-[protein] + H2O = 3-O-(beta-D-GlcA-(1-&gt;3)-beta-D-Gal-(1-&gt;3)-beta-D-Gal-(1-&gt;4)-beta-D-Xyl)-L-seryl-[protein] + phosphate</text>
        <dbReference type="Rhea" id="RHEA:56512"/>
        <dbReference type="Rhea" id="RHEA-COMP:12573"/>
        <dbReference type="Rhea" id="RHEA-COMP:14559"/>
        <dbReference type="ChEBI" id="CHEBI:15377"/>
        <dbReference type="ChEBI" id="CHEBI:43474"/>
        <dbReference type="ChEBI" id="CHEBI:132093"/>
        <dbReference type="ChEBI" id="CHEBI:140495"/>
    </reaction>
</comment>
<evidence type="ECO:0000256" key="4">
    <source>
        <dbReference type="ARBA" id="ARBA00040357"/>
    </source>
</evidence>
<sequence length="474" mass="54285">MKVLKKSTFLIIMGVLCTSTICVWTLGGLNQSKKHHINYQKNNASPLSLIRENEVILHENENISNLSPARYYCNFPETFETDAIEEGTGEPGWKLKQAHVVIRHGDRTPLKFDLYKAMGVVPNFCNVFDDKTGNKFPVLIKYRETVSAQYDQALRKGVYVFTDPLPRSVLCSPGQLTSLGVLQQLNNGFALRRVYFDKHKLTAVKVISTRVRRTFQSAVAFLYGFLPDFNLLEVPVRTSPHPAFCESDCICRKVKKLQKLINEKHYEVYRRRQVKNPVIRKLSSTLSISDHTGVQIDSLVTGYLCKEMKLPCNISGTCVKDQDLNVIMNEHEYMNRISIEESAERNQSLLLVQPMLKMISGAMDQSVATDMNVGRLYLYSGHDTTVRPLLQALALPEYRWPRLGSRLVFELWEFQNKHFIKVIFNGLDMTSQSHFCKGLPGRSCLYSRFRDFVNYEIAEYFGSKTRTGACMQEN</sequence>
<name>A0ABP0FGF6_CLALP</name>
<evidence type="ECO:0000256" key="3">
    <source>
        <dbReference type="ARBA" id="ARBA00036311"/>
    </source>
</evidence>
<dbReference type="PANTHER" id="PTHR11567">
    <property type="entry name" value="ACID PHOSPHATASE-RELATED"/>
    <property type="match status" value="1"/>
</dbReference>
<evidence type="ECO:0000313" key="7">
    <source>
        <dbReference type="EMBL" id="CAK8677781.1"/>
    </source>
</evidence>
<organism evidence="7 8">
    <name type="scientific">Clavelina lepadiformis</name>
    <name type="common">Light-bulb sea squirt</name>
    <name type="synonym">Ascidia lepadiformis</name>
    <dbReference type="NCBI Taxonomy" id="159417"/>
    <lineage>
        <taxon>Eukaryota</taxon>
        <taxon>Metazoa</taxon>
        <taxon>Chordata</taxon>
        <taxon>Tunicata</taxon>
        <taxon>Ascidiacea</taxon>
        <taxon>Aplousobranchia</taxon>
        <taxon>Clavelinidae</taxon>
        <taxon>Clavelina</taxon>
    </lineage>
</organism>
<dbReference type="PROSITE" id="PS00616">
    <property type="entry name" value="HIS_ACID_PHOSPHAT_1"/>
    <property type="match status" value="1"/>
</dbReference>
<evidence type="ECO:0000256" key="2">
    <source>
        <dbReference type="ARBA" id="ARBA00022801"/>
    </source>
</evidence>
<dbReference type="SUPFAM" id="SSF53254">
    <property type="entry name" value="Phosphoglycerate mutase-like"/>
    <property type="match status" value="1"/>
</dbReference>
<dbReference type="InterPro" id="IPR033379">
    <property type="entry name" value="Acid_Pase_AS"/>
</dbReference>
<feature type="transmembrane region" description="Helical" evidence="6">
    <location>
        <begin position="7"/>
        <end position="27"/>
    </location>
</feature>
<accession>A0ABP0FGF6</accession>
<dbReference type="CDD" id="cd07061">
    <property type="entry name" value="HP_HAP_like"/>
    <property type="match status" value="1"/>
</dbReference>
<dbReference type="Gene3D" id="3.40.50.1240">
    <property type="entry name" value="Phosphoglycerate mutase-like"/>
    <property type="match status" value="1"/>
</dbReference>
<keyword evidence="2" id="KW-0378">Hydrolase</keyword>
<keyword evidence="6" id="KW-0812">Transmembrane</keyword>
<dbReference type="PANTHER" id="PTHR11567:SF110">
    <property type="entry name" value="2-PHOSPHOXYLOSE PHOSPHATASE 1"/>
    <property type="match status" value="1"/>
</dbReference>
<comment type="similarity">
    <text evidence="1">Belongs to the histidine acid phosphatase family.</text>
</comment>
<dbReference type="PROSITE" id="PS00778">
    <property type="entry name" value="HIS_ACID_PHOSPHAT_2"/>
    <property type="match status" value="1"/>
</dbReference>
<dbReference type="InterPro" id="IPR000560">
    <property type="entry name" value="His_Pase_clade-2"/>
</dbReference>
<keyword evidence="6" id="KW-0472">Membrane</keyword>
<evidence type="ECO:0000256" key="5">
    <source>
        <dbReference type="ARBA" id="ARBA00041499"/>
    </source>
</evidence>
<dbReference type="InterPro" id="IPR050645">
    <property type="entry name" value="Histidine_acid_phosphatase"/>
</dbReference>
<protein>
    <recommendedName>
        <fullName evidence="4">2-phosphoxylose phosphatase 1</fullName>
    </recommendedName>
    <alternativeName>
        <fullName evidence="5">Acid phosphatase-like protein 2</fullName>
    </alternativeName>
</protein>
<dbReference type="InterPro" id="IPR029033">
    <property type="entry name" value="His_PPase_superfam"/>
</dbReference>
<comment type="caution">
    <text evidence="7">The sequence shown here is derived from an EMBL/GenBank/DDBJ whole genome shotgun (WGS) entry which is preliminary data.</text>
</comment>
<keyword evidence="8" id="KW-1185">Reference proteome</keyword>
<gene>
    <name evidence="7" type="ORF">CVLEPA_LOCUS7777</name>
</gene>
<dbReference type="EMBL" id="CAWYQH010000046">
    <property type="protein sequence ID" value="CAK8677781.1"/>
    <property type="molecule type" value="Genomic_DNA"/>
</dbReference>
<proteinExistence type="inferred from homology"/>
<reference evidence="7 8" key="1">
    <citation type="submission" date="2024-02" db="EMBL/GenBank/DDBJ databases">
        <authorList>
            <person name="Daric V."/>
            <person name="Darras S."/>
        </authorList>
    </citation>
    <scope>NUCLEOTIDE SEQUENCE [LARGE SCALE GENOMIC DNA]</scope>
</reference>
<evidence type="ECO:0000256" key="6">
    <source>
        <dbReference type="SAM" id="Phobius"/>
    </source>
</evidence>
<keyword evidence="6" id="KW-1133">Transmembrane helix</keyword>
<dbReference type="Proteomes" id="UP001642483">
    <property type="component" value="Unassembled WGS sequence"/>
</dbReference>
<evidence type="ECO:0000313" key="8">
    <source>
        <dbReference type="Proteomes" id="UP001642483"/>
    </source>
</evidence>
<evidence type="ECO:0000256" key="1">
    <source>
        <dbReference type="ARBA" id="ARBA00005375"/>
    </source>
</evidence>
<dbReference type="Pfam" id="PF00328">
    <property type="entry name" value="His_Phos_2"/>
    <property type="match status" value="1"/>
</dbReference>